<name>A0A0R2HCN3_9FIRM</name>
<dbReference type="EMBL" id="JQBL01000012">
    <property type="protein sequence ID" value="KRN50187.1"/>
    <property type="molecule type" value="Genomic_DNA"/>
</dbReference>
<keyword evidence="3" id="KW-1133">Transmembrane helix</keyword>
<keyword evidence="2 5" id="KW-0808">Transferase</keyword>
<feature type="domain" description="Glycosyltransferase 2-like" evidence="4">
    <location>
        <begin position="3"/>
        <end position="88"/>
    </location>
</feature>
<dbReference type="PATRIC" id="fig|1410657.5.peg.337"/>
<dbReference type="AlphaFoldDB" id="A0A0R2HCN3"/>
<feature type="transmembrane region" description="Helical" evidence="3">
    <location>
        <begin position="287"/>
        <end position="307"/>
    </location>
</feature>
<dbReference type="Pfam" id="PF00535">
    <property type="entry name" value="Glycos_transf_2"/>
    <property type="match status" value="1"/>
</dbReference>
<organism evidence="5 6">
    <name type="scientific">Kandleria vitulina DSM 20405</name>
    <dbReference type="NCBI Taxonomy" id="1410657"/>
    <lineage>
        <taxon>Bacteria</taxon>
        <taxon>Bacillati</taxon>
        <taxon>Bacillota</taxon>
        <taxon>Erysipelotrichia</taxon>
        <taxon>Erysipelotrichales</taxon>
        <taxon>Coprobacillaceae</taxon>
        <taxon>Kandleria</taxon>
    </lineage>
</organism>
<dbReference type="PANTHER" id="PTHR22916">
    <property type="entry name" value="GLYCOSYLTRANSFERASE"/>
    <property type="match status" value="1"/>
</dbReference>
<comment type="caution">
    <text evidence="5">The sequence shown here is derived from an EMBL/GenBank/DDBJ whole genome shotgun (WGS) entry which is preliminary data.</text>
</comment>
<dbReference type="PANTHER" id="PTHR22916:SF51">
    <property type="entry name" value="GLYCOSYLTRANSFERASE EPSH-RELATED"/>
    <property type="match status" value="1"/>
</dbReference>
<dbReference type="RefSeq" id="WP_031589193.1">
    <property type="nucleotide sequence ID" value="NZ_JNKN01000013.1"/>
</dbReference>
<evidence type="ECO:0000313" key="6">
    <source>
        <dbReference type="Proteomes" id="UP000051841"/>
    </source>
</evidence>
<evidence type="ECO:0000259" key="4">
    <source>
        <dbReference type="Pfam" id="PF00535"/>
    </source>
</evidence>
<reference evidence="5 6" key="1">
    <citation type="journal article" date="2015" name="Genome Announc.">
        <title>Expanding the biotechnology potential of lactobacilli through comparative genomics of 213 strains and associated genera.</title>
        <authorList>
            <person name="Sun Z."/>
            <person name="Harris H.M."/>
            <person name="McCann A."/>
            <person name="Guo C."/>
            <person name="Argimon S."/>
            <person name="Zhang W."/>
            <person name="Yang X."/>
            <person name="Jeffery I.B."/>
            <person name="Cooney J.C."/>
            <person name="Kagawa T.F."/>
            <person name="Liu W."/>
            <person name="Song Y."/>
            <person name="Salvetti E."/>
            <person name="Wrobel A."/>
            <person name="Rasinkangas P."/>
            <person name="Parkhill J."/>
            <person name="Rea M.C."/>
            <person name="O'Sullivan O."/>
            <person name="Ritari J."/>
            <person name="Douillard F.P."/>
            <person name="Paul Ross R."/>
            <person name="Yang R."/>
            <person name="Briner A.E."/>
            <person name="Felis G.E."/>
            <person name="de Vos W.M."/>
            <person name="Barrangou R."/>
            <person name="Klaenhammer T.R."/>
            <person name="Caufield P.W."/>
            <person name="Cui Y."/>
            <person name="Zhang H."/>
            <person name="O'Toole P.W."/>
        </authorList>
    </citation>
    <scope>NUCLEOTIDE SEQUENCE [LARGE SCALE GENOMIC DNA]</scope>
    <source>
        <strain evidence="5 6">DSM 20405</strain>
    </source>
</reference>
<evidence type="ECO:0000256" key="1">
    <source>
        <dbReference type="ARBA" id="ARBA00022676"/>
    </source>
</evidence>
<evidence type="ECO:0000256" key="2">
    <source>
        <dbReference type="ARBA" id="ARBA00022679"/>
    </source>
</evidence>
<dbReference type="SUPFAM" id="SSF53448">
    <property type="entry name" value="Nucleotide-diphospho-sugar transferases"/>
    <property type="match status" value="1"/>
</dbReference>
<dbReference type="InterPro" id="IPR029044">
    <property type="entry name" value="Nucleotide-diphossugar_trans"/>
</dbReference>
<evidence type="ECO:0000256" key="3">
    <source>
        <dbReference type="SAM" id="Phobius"/>
    </source>
</evidence>
<keyword evidence="6" id="KW-1185">Reference proteome</keyword>
<dbReference type="Gene3D" id="3.90.550.10">
    <property type="entry name" value="Spore Coat Polysaccharide Biosynthesis Protein SpsA, Chain A"/>
    <property type="match status" value="1"/>
</dbReference>
<gene>
    <name evidence="5" type="ORF">IV49_GL000316</name>
</gene>
<dbReference type="CDD" id="cd00761">
    <property type="entry name" value="Glyco_tranf_GTA_type"/>
    <property type="match status" value="1"/>
</dbReference>
<dbReference type="InterPro" id="IPR001173">
    <property type="entry name" value="Glyco_trans_2-like"/>
</dbReference>
<dbReference type="Proteomes" id="UP000051841">
    <property type="component" value="Unassembled WGS sequence"/>
</dbReference>
<protein>
    <submittedName>
        <fullName evidence="5">Glycosyltransferase</fullName>
    </submittedName>
</protein>
<keyword evidence="3" id="KW-0472">Membrane</keyword>
<keyword evidence="1" id="KW-0328">Glycosyltransferase</keyword>
<evidence type="ECO:0000313" key="5">
    <source>
        <dbReference type="EMBL" id="KRN50187.1"/>
    </source>
</evidence>
<accession>A0A0R2HCN3</accession>
<proteinExistence type="predicted"/>
<keyword evidence="3" id="KW-0812">Transmembrane</keyword>
<dbReference type="GO" id="GO:0016757">
    <property type="term" value="F:glycosyltransferase activity"/>
    <property type="evidence" value="ECO:0007669"/>
    <property type="project" value="UniProtKB-KW"/>
</dbReference>
<sequence length="316" mass="36783">MISFIIPAYNAEKSLKRCVESIRSHHENYEIIIVENGSTDQTYELANSLDKVRVFQSEKGVSNARNMGLDHARGEWIAFVDADDYVLNSYEERDEDLIVMSYEVGSHRVDLGLWQENNTDIESATIMMLENPTKCMAVWGLLMRRDIIERYQLRFASHLRVAEDGDFTLRYVLHCKSIYFSSRNVYHYSLDDTSVMRSYDGRKTEGYIEAMNESKNAINDASLSIRKAFSSYVLMHFNVIMVRENYALSNQSSYKEKVENMKRVLNVPIFKEAYQDLSLKTSLKPRYLPFLLMKCHLHSLAGLIYVLRVKQNARKK</sequence>